<dbReference type="InterPro" id="IPR029058">
    <property type="entry name" value="AB_hydrolase_fold"/>
</dbReference>
<dbReference type="RefSeq" id="WP_076959213.1">
    <property type="nucleotide sequence ID" value="NZ_MLCO01000225.1"/>
</dbReference>
<evidence type="ECO:0000313" key="2">
    <source>
        <dbReference type="EMBL" id="ONG49517.1"/>
    </source>
</evidence>
<dbReference type="PANTHER" id="PTHR43194">
    <property type="entry name" value="HYDROLASE ALPHA/BETA FOLD FAMILY"/>
    <property type="match status" value="1"/>
</dbReference>
<gene>
    <name evidence="2" type="ORF">BKE38_20805</name>
</gene>
<dbReference type="AlphaFoldDB" id="A0A1V2GY76"/>
<organism evidence="2 3">
    <name type="scientific">Teichococcus deserti</name>
    <dbReference type="NCBI Taxonomy" id="1817963"/>
    <lineage>
        <taxon>Bacteria</taxon>
        <taxon>Pseudomonadati</taxon>
        <taxon>Pseudomonadota</taxon>
        <taxon>Alphaproteobacteria</taxon>
        <taxon>Acetobacterales</taxon>
        <taxon>Roseomonadaceae</taxon>
        <taxon>Roseomonas</taxon>
    </lineage>
</organism>
<reference evidence="2 3" key="1">
    <citation type="submission" date="2016-10" db="EMBL/GenBank/DDBJ databases">
        <title>Draft Genome sequence of Roseomonas sp. strain M3.</title>
        <authorList>
            <person name="Subhash Y."/>
            <person name="Lee S."/>
        </authorList>
    </citation>
    <scope>NUCLEOTIDE SEQUENCE [LARGE SCALE GENOMIC DNA]</scope>
    <source>
        <strain evidence="2 3">M3</strain>
    </source>
</reference>
<dbReference type="OrthoDB" id="9804723at2"/>
<dbReference type="Gene3D" id="3.40.50.1820">
    <property type="entry name" value="alpha/beta hydrolase"/>
    <property type="match status" value="1"/>
</dbReference>
<evidence type="ECO:0000259" key="1">
    <source>
        <dbReference type="Pfam" id="PF12697"/>
    </source>
</evidence>
<keyword evidence="3" id="KW-1185">Reference proteome</keyword>
<dbReference type="InterPro" id="IPR000073">
    <property type="entry name" value="AB_hydrolase_1"/>
</dbReference>
<name>A0A1V2GY76_9PROT</name>
<dbReference type="Pfam" id="PF12697">
    <property type="entry name" value="Abhydrolase_6"/>
    <property type="match status" value="1"/>
</dbReference>
<feature type="domain" description="AB hydrolase-1" evidence="1">
    <location>
        <begin position="163"/>
        <end position="393"/>
    </location>
</feature>
<protein>
    <recommendedName>
        <fullName evidence="1">AB hydrolase-1 domain-containing protein</fullName>
    </recommendedName>
</protein>
<accession>A0A1V2GY76</accession>
<evidence type="ECO:0000313" key="3">
    <source>
        <dbReference type="Proteomes" id="UP000188879"/>
    </source>
</evidence>
<dbReference type="PANTHER" id="PTHR43194:SF2">
    <property type="entry name" value="PEROXISOMAL MEMBRANE PROTEIN LPX1"/>
    <property type="match status" value="1"/>
</dbReference>
<dbReference type="Proteomes" id="UP000188879">
    <property type="component" value="Unassembled WGS sequence"/>
</dbReference>
<dbReference type="EMBL" id="MLCO01000225">
    <property type="protein sequence ID" value="ONG49517.1"/>
    <property type="molecule type" value="Genomic_DNA"/>
</dbReference>
<sequence length="414" mass="44104">MQASLPGLDPARLASALADPELLAAGTGLTLRARLMSGAEGLDIVLDAGQPQAQPMRGEAEIALEAPGATWLGVLSALPPPGSQSFTALQLKNPEARIAGDPLHIAQARAFLERLPELLRPPLPATPPTPRDLSGITGRYRTLQTAEESFEIFVEEAGQGVPVVLLHTAGADARQYQALLADPQLTARHRLIAFDAPFHGRSSPPLGWDGGAYRLTQARYLDWVGAFLRDVVAEPAVLVGCSMGAAITLVAAAEIPELLRGAIALEPPLRAPGRRNPFLAHAAVATGLHNAAYVRGLMSPSSPEAQRRRAGWIYAQGGPGIYAGDLSFYSDEFDGAVVGPRIDTARVPLQLLTGEYDYSAPPEQGEELARLIPGAVFRRMPGLGHFPMTEDPDHFLQYFRPALEAVATVRQSAD</sequence>
<dbReference type="InterPro" id="IPR050228">
    <property type="entry name" value="Carboxylesterase_BioH"/>
</dbReference>
<proteinExistence type="predicted"/>
<dbReference type="SUPFAM" id="SSF53474">
    <property type="entry name" value="alpha/beta-Hydrolases"/>
    <property type="match status" value="1"/>
</dbReference>
<comment type="caution">
    <text evidence="2">The sequence shown here is derived from an EMBL/GenBank/DDBJ whole genome shotgun (WGS) entry which is preliminary data.</text>
</comment>